<dbReference type="Proteomes" id="UP000494206">
    <property type="component" value="Unassembled WGS sequence"/>
</dbReference>
<gene>
    <name evidence="1" type="ORF">CBOVIS_LOCUS107</name>
</gene>
<evidence type="ECO:0000313" key="1">
    <source>
        <dbReference type="EMBL" id="CAB3396576.1"/>
    </source>
</evidence>
<dbReference type="AlphaFoldDB" id="A0A8S1E8I5"/>
<dbReference type="EMBL" id="CADEPM010000001">
    <property type="protein sequence ID" value="CAB3396576.1"/>
    <property type="molecule type" value="Genomic_DNA"/>
</dbReference>
<keyword evidence="2" id="KW-1185">Reference proteome</keyword>
<accession>A0A8S1E8I5</accession>
<protein>
    <submittedName>
        <fullName evidence="1">Uncharacterized protein</fullName>
    </submittedName>
</protein>
<reference evidence="1 2" key="1">
    <citation type="submission" date="2020-04" db="EMBL/GenBank/DDBJ databases">
        <authorList>
            <person name="Laetsch R D."/>
            <person name="Stevens L."/>
            <person name="Kumar S."/>
            <person name="Blaxter L. M."/>
        </authorList>
    </citation>
    <scope>NUCLEOTIDE SEQUENCE [LARGE SCALE GENOMIC DNA]</scope>
</reference>
<name>A0A8S1E8I5_9PELO</name>
<comment type="caution">
    <text evidence="1">The sequence shown here is derived from an EMBL/GenBank/DDBJ whole genome shotgun (WGS) entry which is preliminary data.</text>
</comment>
<organism evidence="1 2">
    <name type="scientific">Caenorhabditis bovis</name>
    <dbReference type="NCBI Taxonomy" id="2654633"/>
    <lineage>
        <taxon>Eukaryota</taxon>
        <taxon>Metazoa</taxon>
        <taxon>Ecdysozoa</taxon>
        <taxon>Nematoda</taxon>
        <taxon>Chromadorea</taxon>
        <taxon>Rhabditida</taxon>
        <taxon>Rhabditina</taxon>
        <taxon>Rhabditomorpha</taxon>
        <taxon>Rhabditoidea</taxon>
        <taxon>Rhabditidae</taxon>
        <taxon>Peloderinae</taxon>
        <taxon>Caenorhabditis</taxon>
    </lineage>
</organism>
<proteinExistence type="predicted"/>
<evidence type="ECO:0000313" key="2">
    <source>
        <dbReference type="Proteomes" id="UP000494206"/>
    </source>
</evidence>
<sequence length="173" mass="20144">MAQFHRVRVKIYIGFSGTFVSFPLLYTEGSAFQYLHYRSHENLHTYARFHLRYFDRQLLCQPICSEDALQRAFRHHKVDVDGNVLHLIAVFDDIHDQNRTATFVDQRLFRSPRPDRFSELAAFNPILPALLPPGSATSWPPQSPATNQNRESLARTRLIRMQREFGNAFLPSL</sequence>